<feature type="signal peptide" evidence="1">
    <location>
        <begin position="1"/>
        <end position="21"/>
    </location>
</feature>
<dbReference type="HOGENOM" id="CLU_1637428_0_0_1"/>
<dbReference type="SUPFAM" id="SSF49899">
    <property type="entry name" value="Concanavalin A-like lectins/glucanases"/>
    <property type="match status" value="1"/>
</dbReference>
<dbReference type="EMBL" id="DS469610">
    <property type="protein sequence ID" value="EDO39259.1"/>
    <property type="molecule type" value="Genomic_DNA"/>
</dbReference>
<keyword evidence="1" id="KW-0732">Signal</keyword>
<evidence type="ECO:0000256" key="1">
    <source>
        <dbReference type="SAM" id="SignalP"/>
    </source>
</evidence>
<protein>
    <submittedName>
        <fullName evidence="2">Uncharacterized protein</fullName>
    </submittedName>
</protein>
<sequence>MAPSIPLPLLLLAAFFSVSNSAGFESNFKGEEYISYDLRSNRIATETNHISMQFKTFHPSGLVMHSSGTQGDFVTLEMIHGKLRHMSMYTLSHLLISTRKLLVKEIERVIQQGATCIGEIASHISQHIRLVGCFSLQIYFHNVTVAVFSHRKKGRQLTTKID</sequence>
<dbReference type="STRING" id="45351.A7SAQ5"/>
<dbReference type="InParanoid" id="A7SAQ5"/>
<dbReference type="InterPro" id="IPR013320">
    <property type="entry name" value="ConA-like_dom_sf"/>
</dbReference>
<dbReference type="Proteomes" id="UP000001593">
    <property type="component" value="Unassembled WGS sequence"/>
</dbReference>
<reference evidence="2 3" key="1">
    <citation type="journal article" date="2007" name="Science">
        <title>Sea anemone genome reveals ancestral eumetazoan gene repertoire and genomic organization.</title>
        <authorList>
            <person name="Putnam N.H."/>
            <person name="Srivastava M."/>
            <person name="Hellsten U."/>
            <person name="Dirks B."/>
            <person name="Chapman J."/>
            <person name="Salamov A."/>
            <person name="Terry A."/>
            <person name="Shapiro H."/>
            <person name="Lindquist E."/>
            <person name="Kapitonov V.V."/>
            <person name="Jurka J."/>
            <person name="Genikhovich G."/>
            <person name="Grigoriev I.V."/>
            <person name="Lucas S.M."/>
            <person name="Steele R.E."/>
            <person name="Finnerty J.R."/>
            <person name="Technau U."/>
            <person name="Martindale M.Q."/>
            <person name="Rokhsar D.S."/>
        </authorList>
    </citation>
    <scope>NUCLEOTIDE SEQUENCE [LARGE SCALE GENOMIC DNA]</scope>
    <source>
        <strain evidence="3">CH2 X CH6</strain>
    </source>
</reference>
<name>A7SAQ5_NEMVE</name>
<dbReference type="AlphaFoldDB" id="A7SAQ5"/>
<dbReference type="CDD" id="cd00110">
    <property type="entry name" value="LamG"/>
    <property type="match status" value="1"/>
</dbReference>
<accession>A7SAQ5</accession>
<evidence type="ECO:0000313" key="2">
    <source>
        <dbReference type="EMBL" id="EDO39259.1"/>
    </source>
</evidence>
<dbReference type="InterPro" id="IPR001791">
    <property type="entry name" value="Laminin_G"/>
</dbReference>
<dbReference type="Gene3D" id="2.60.120.200">
    <property type="match status" value="1"/>
</dbReference>
<feature type="chain" id="PRO_5002712514" evidence="1">
    <location>
        <begin position="22"/>
        <end position="162"/>
    </location>
</feature>
<gene>
    <name evidence="2" type="ORF">NEMVEDRAFT_v1g209348</name>
</gene>
<keyword evidence="3" id="KW-1185">Reference proteome</keyword>
<evidence type="ECO:0000313" key="3">
    <source>
        <dbReference type="Proteomes" id="UP000001593"/>
    </source>
</evidence>
<organism evidence="2 3">
    <name type="scientific">Nematostella vectensis</name>
    <name type="common">Starlet sea anemone</name>
    <dbReference type="NCBI Taxonomy" id="45351"/>
    <lineage>
        <taxon>Eukaryota</taxon>
        <taxon>Metazoa</taxon>
        <taxon>Cnidaria</taxon>
        <taxon>Anthozoa</taxon>
        <taxon>Hexacorallia</taxon>
        <taxon>Actiniaria</taxon>
        <taxon>Edwardsiidae</taxon>
        <taxon>Nematostella</taxon>
    </lineage>
</organism>
<proteinExistence type="predicted"/>